<accession>A0A9W9YR34</accession>
<sequence>MNQFCRPYDDVTFFSRHSSLACRCAAEAKRQNLQWFALQYYGECWARNGSLQELLPRYPIDAQCQCVGESFKPCDDEDPKSLCVGRAFRAYFYELYHQENKSPYQRVTGCQRAVDVALVIDTSGSVKQVNFNKVIQFLKLFVDRFDFPDSGTRFALMRFDHRVCIDLMLEDSVLYSLHELKNKISKMHHTKGSTVTQLALKEVKEKIFKGAPRDGVPRTCILMTDGKTYRGRDKVIQPSKELRSLGVHMIAIGVGNDVDSRELSNIAGKHVILLTSFDEVLAKAHRIIDQLARRTCGIV</sequence>
<dbReference type="EMBL" id="MU827305">
    <property type="protein sequence ID" value="KAJ7363470.1"/>
    <property type="molecule type" value="Genomic_DNA"/>
</dbReference>
<dbReference type="AlphaFoldDB" id="A0A9W9YR34"/>
<dbReference type="SMART" id="SM00327">
    <property type="entry name" value="VWA"/>
    <property type="match status" value="1"/>
</dbReference>
<dbReference type="Proteomes" id="UP001163046">
    <property type="component" value="Unassembled WGS sequence"/>
</dbReference>
<name>A0A9W9YR34_9CNID</name>
<keyword evidence="3" id="KW-1185">Reference proteome</keyword>
<evidence type="ECO:0000313" key="2">
    <source>
        <dbReference type="EMBL" id="KAJ7363470.1"/>
    </source>
</evidence>
<evidence type="ECO:0000259" key="1">
    <source>
        <dbReference type="PROSITE" id="PS50234"/>
    </source>
</evidence>
<protein>
    <recommendedName>
        <fullName evidence="1">VWFA domain-containing protein</fullName>
    </recommendedName>
</protein>
<comment type="caution">
    <text evidence="2">The sequence shown here is derived from an EMBL/GenBank/DDBJ whole genome shotgun (WGS) entry which is preliminary data.</text>
</comment>
<dbReference type="PANTHER" id="PTHR24020:SF20">
    <property type="entry name" value="PH DOMAIN-CONTAINING PROTEIN"/>
    <property type="match status" value="1"/>
</dbReference>
<dbReference type="CDD" id="cd01450">
    <property type="entry name" value="vWFA_subfamily_ECM"/>
    <property type="match status" value="1"/>
</dbReference>
<dbReference type="PROSITE" id="PS50234">
    <property type="entry name" value="VWFA"/>
    <property type="match status" value="1"/>
</dbReference>
<organism evidence="2 3">
    <name type="scientific">Desmophyllum pertusum</name>
    <dbReference type="NCBI Taxonomy" id="174260"/>
    <lineage>
        <taxon>Eukaryota</taxon>
        <taxon>Metazoa</taxon>
        <taxon>Cnidaria</taxon>
        <taxon>Anthozoa</taxon>
        <taxon>Hexacorallia</taxon>
        <taxon>Scleractinia</taxon>
        <taxon>Caryophylliina</taxon>
        <taxon>Caryophylliidae</taxon>
        <taxon>Desmophyllum</taxon>
    </lineage>
</organism>
<dbReference type="OrthoDB" id="5977106at2759"/>
<gene>
    <name evidence="2" type="ORF">OS493_009625</name>
</gene>
<proteinExistence type="predicted"/>
<dbReference type="Pfam" id="PF00092">
    <property type="entry name" value="VWA"/>
    <property type="match status" value="1"/>
</dbReference>
<dbReference type="InterPro" id="IPR050525">
    <property type="entry name" value="ECM_Assembly_Org"/>
</dbReference>
<dbReference type="SUPFAM" id="SSF53300">
    <property type="entry name" value="vWA-like"/>
    <property type="match status" value="1"/>
</dbReference>
<dbReference type="PANTHER" id="PTHR24020">
    <property type="entry name" value="COLLAGEN ALPHA"/>
    <property type="match status" value="1"/>
</dbReference>
<dbReference type="InterPro" id="IPR036465">
    <property type="entry name" value="vWFA_dom_sf"/>
</dbReference>
<dbReference type="Gene3D" id="3.40.50.410">
    <property type="entry name" value="von Willebrand factor, type A domain"/>
    <property type="match status" value="1"/>
</dbReference>
<evidence type="ECO:0000313" key="3">
    <source>
        <dbReference type="Proteomes" id="UP001163046"/>
    </source>
</evidence>
<feature type="domain" description="VWFA" evidence="1">
    <location>
        <begin position="115"/>
        <end position="291"/>
    </location>
</feature>
<reference evidence="2" key="1">
    <citation type="submission" date="2023-01" db="EMBL/GenBank/DDBJ databases">
        <title>Genome assembly of the deep-sea coral Lophelia pertusa.</title>
        <authorList>
            <person name="Herrera S."/>
            <person name="Cordes E."/>
        </authorList>
    </citation>
    <scope>NUCLEOTIDE SEQUENCE</scope>
    <source>
        <strain evidence="2">USNM1676648</strain>
        <tissue evidence="2">Polyp</tissue>
    </source>
</reference>
<dbReference type="InterPro" id="IPR002035">
    <property type="entry name" value="VWF_A"/>
</dbReference>